<accession>A0AAD6XY33</accession>
<evidence type="ECO:0000313" key="3">
    <source>
        <dbReference type="Proteomes" id="UP001219525"/>
    </source>
</evidence>
<sequence length="304" mass="33514">MTAARRRILGPTPCSVKIVFDNHLITDTPQHSSCVNATSRQIKTPVEEERFRNVMYKIDVMTRISFLHGSSSEVLSGGQGIKTFQNFKEPKFEYGAILGINPNITFNSSLVALVGEMVEVQFASDTDDRSNHHRLGDDQRRFPGAAEENPSTSLSNGAKNMSRMHTRVASIPSIYTFRATPGRVKLMLTSKLGPGGPGHAPGQPSYARSRANIVGQKGSVSMRRSTVRQTQYDRRVMRLIKVGPGRSGSRPTKMYITKHLTQYPLLCVLGYSIRKPGPTEKPPPCENVLLGNPDTEGFEAIIAD</sequence>
<keyword evidence="3" id="KW-1185">Reference proteome</keyword>
<feature type="compositionally biased region" description="Basic and acidic residues" evidence="1">
    <location>
        <begin position="126"/>
        <end position="141"/>
    </location>
</feature>
<dbReference type="EMBL" id="JARJCW010000123">
    <property type="protein sequence ID" value="KAJ7192177.1"/>
    <property type="molecule type" value="Genomic_DNA"/>
</dbReference>
<evidence type="ECO:0000256" key="1">
    <source>
        <dbReference type="SAM" id="MobiDB-lite"/>
    </source>
</evidence>
<organism evidence="2 3">
    <name type="scientific">Mycena pura</name>
    <dbReference type="NCBI Taxonomy" id="153505"/>
    <lineage>
        <taxon>Eukaryota</taxon>
        <taxon>Fungi</taxon>
        <taxon>Dikarya</taxon>
        <taxon>Basidiomycota</taxon>
        <taxon>Agaricomycotina</taxon>
        <taxon>Agaricomycetes</taxon>
        <taxon>Agaricomycetidae</taxon>
        <taxon>Agaricales</taxon>
        <taxon>Marasmiineae</taxon>
        <taxon>Mycenaceae</taxon>
        <taxon>Mycena</taxon>
    </lineage>
</organism>
<feature type="region of interest" description="Disordered" evidence="1">
    <location>
        <begin position="125"/>
        <end position="160"/>
    </location>
</feature>
<dbReference type="Proteomes" id="UP001219525">
    <property type="component" value="Unassembled WGS sequence"/>
</dbReference>
<evidence type="ECO:0000313" key="2">
    <source>
        <dbReference type="EMBL" id="KAJ7192177.1"/>
    </source>
</evidence>
<protein>
    <submittedName>
        <fullName evidence="2">Uncharacterized protein</fullName>
    </submittedName>
</protein>
<name>A0AAD6XY33_9AGAR</name>
<proteinExistence type="predicted"/>
<dbReference type="AlphaFoldDB" id="A0AAD6XY33"/>
<gene>
    <name evidence="2" type="ORF">GGX14DRAFT_406574</name>
</gene>
<feature type="compositionally biased region" description="Polar residues" evidence="1">
    <location>
        <begin position="149"/>
        <end position="159"/>
    </location>
</feature>
<reference evidence="2" key="1">
    <citation type="submission" date="2023-03" db="EMBL/GenBank/DDBJ databases">
        <title>Massive genome expansion in bonnet fungi (Mycena s.s.) driven by repeated elements and novel gene families across ecological guilds.</title>
        <authorList>
            <consortium name="Lawrence Berkeley National Laboratory"/>
            <person name="Harder C.B."/>
            <person name="Miyauchi S."/>
            <person name="Viragh M."/>
            <person name="Kuo A."/>
            <person name="Thoen E."/>
            <person name="Andreopoulos B."/>
            <person name="Lu D."/>
            <person name="Skrede I."/>
            <person name="Drula E."/>
            <person name="Henrissat B."/>
            <person name="Morin E."/>
            <person name="Kohler A."/>
            <person name="Barry K."/>
            <person name="LaButti K."/>
            <person name="Morin E."/>
            <person name="Salamov A."/>
            <person name="Lipzen A."/>
            <person name="Mereny Z."/>
            <person name="Hegedus B."/>
            <person name="Baldrian P."/>
            <person name="Stursova M."/>
            <person name="Weitz H."/>
            <person name="Taylor A."/>
            <person name="Grigoriev I.V."/>
            <person name="Nagy L.G."/>
            <person name="Martin F."/>
            <person name="Kauserud H."/>
        </authorList>
    </citation>
    <scope>NUCLEOTIDE SEQUENCE</scope>
    <source>
        <strain evidence="2">9144</strain>
    </source>
</reference>
<comment type="caution">
    <text evidence="2">The sequence shown here is derived from an EMBL/GenBank/DDBJ whole genome shotgun (WGS) entry which is preliminary data.</text>
</comment>